<keyword evidence="3" id="KW-1185">Reference proteome</keyword>
<proteinExistence type="predicted"/>
<accession>A0A6A5ZEX5</accession>
<evidence type="ECO:0000313" key="3">
    <source>
        <dbReference type="Proteomes" id="UP000799770"/>
    </source>
</evidence>
<organism evidence="2 3">
    <name type="scientific">Lophiotrema nucula</name>
    <dbReference type="NCBI Taxonomy" id="690887"/>
    <lineage>
        <taxon>Eukaryota</taxon>
        <taxon>Fungi</taxon>
        <taxon>Dikarya</taxon>
        <taxon>Ascomycota</taxon>
        <taxon>Pezizomycotina</taxon>
        <taxon>Dothideomycetes</taxon>
        <taxon>Pleosporomycetidae</taxon>
        <taxon>Pleosporales</taxon>
        <taxon>Lophiotremataceae</taxon>
        <taxon>Lophiotrema</taxon>
    </lineage>
</organism>
<name>A0A6A5ZEX5_9PLEO</name>
<feature type="signal peptide" evidence="1">
    <location>
        <begin position="1"/>
        <end position="19"/>
    </location>
</feature>
<gene>
    <name evidence="2" type="ORF">BDV96DRAFT_643868</name>
</gene>
<dbReference type="PROSITE" id="PS51257">
    <property type="entry name" value="PROKAR_LIPOPROTEIN"/>
    <property type="match status" value="1"/>
</dbReference>
<evidence type="ECO:0000256" key="1">
    <source>
        <dbReference type="SAM" id="SignalP"/>
    </source>
</evidence>
<protein>
    <submittedName>
        <fullName evidence="2">Uncharacterized protein</fullName>
    </submittedName>
</protein>
<evidence type="ECO:0000313" key="2">
    <source>
        <dbReference type="EMBL" id="KAF2117493.1"/>
    </source>
</evidence>
<dbReference type="EMBL" id="ML977318">
    <property type="protein sequence ID" value="KAF2117493.1"/>
    <property type="molecule type" value="Genomic_DNA"/>
</dbReference>
<dbReference type="Proteomes" id="UP000799770">
    <property type="component" value="Unassembled WGS sequence"/>
</dbReference>
<dbReference type="AlphaFoldDB" id="A0A6A5ZEX5"/>
<reference evidence="2" key="1">
    <citation type="journal article" date="2020" name="Stud. Mycol.">
        <title>101 Dothideomycetes genomes: a test case for predicting lifestyles and emergence of pathogens.</title>
        <authorList>
            <person name="Haridas S."/>
            <person name="Albert R."/>
            <person name="Binder M."/>
            <person name="Bloem J."/>
            <person name="Labutti K."/>
            <person name="Salamov A."/>
            <person name="Andreopoulos B."/>
            <person name="Baker S."/>
            <person name="Barry K."/>
            <person name="Bills G."/>
            <person name="Bluhm B."/>
            <person name="Cannon C."/>
            <person name="Castanera R."/>
            <person name="Culley D."/>
            <person name="Daum C."/>
            <person name="Ezra D."/>
            <person name="Gonzalez J."/>
            <person name="Henrissat B."/>
            <person name="Kuo A."/>
            <person name="Liang C."/>
            <person name="Lipzen A."/>
            <person name="Lutzoni F."/>
            <person name="Magnuson J."/>
            <person name="Mondo S."/>
            <person name="Nolan M."/>
            <person name="Ohm R."/>
            <person name="Pangilinan J."/>
            <person name="Park H.-J."/>
            <person name="Ramirez L."/>
            <person name="Alfaro M."/>
            <person name="Sun H."/>
            <person name="Tritt A."/>
            <person name="Yoshinaga Y."/>
            <person name="Zwiers L.-H."/>
            <person name="Turgeon B."/>
            <person name="Goodwin S."/>
            <person name="Spatafora J."/>
            <person name="Crous P."/>
            <person name="Grigoriev I."/>
        </authorList>
    </citation>
    <scope>NUCLEOTIDE SEQUENCE</scope>
    <source>
        <strain evidence="2">CBS 627.86</strain>
    </source>
</reference>
<feature type="chain" id="PRO_5025609441" evidence="1">
    <location>
        <begin position="20"/>
        <end position="83"/>
    </location>
</feature>
<keyword evidence="1" id="KW-0732">Signal</keyword>
<sequence length="83" mass="8528">MKATSIILTAFAAIATVFPVTPAGGSVLSCPPRKRSVDLEFETGDGSEAAKAKYFADPADTNSDGLIGGHKRSVDLEVTSEAA</sequence>